<dbReference type="AlphaFoldDB" id="A0A917IXZ3"/>
<accession>A0A917IXZ3</accession>
<evidence type="ECO:0008006" key="4">
    <source>
        <dbReference type="Google" id="ProtNLM"/>
    </source>
</evidence>
<gene>
    <name evidence="2" type="ORF">GCM10011379_26790</name>
</gene>
<evidence type="ECO:0000313" key="2">
    <source>
        <dbReference type="EMBL" id="GGH69462.1"/>
    </source>
</evidence>
<dbReference type="EMBL" id="BMIB01000003">
    <property type="protein sequence ID" value="GGH69462.1"/>
    <property type="molecule type" value="Genomic_DNA"/>
</dbReference>
<name>A0A917IXZ3_9BACT</name>
<evidence type="ECO:0000256" key="1">
    <source>
        <dbReference type="SAM" id="MobiDB-lite"/>
    </source>
</evidence>
<dbReference type="Proteomes" id="UP000627292">
    <property type="component" value="Unassembled WGS sequence"/>
</dbReference>
<reference evidence="2" key="1">
    <citation type="journal article" date="2014" name="Int. J. Syst. Evol. Microbiol.">
        <title>Complete genome sequence of Corynebacterium casei LMG S-19264T (=DSM 44701T), isolated from a smear-ripened cheese.</title>
        <authorList>
            <consortium name="US DOE Joint Genome Institute (JGI-PGF)"/>
            <person name="Walter F."/>
            <person name="Albersmeier A."/>
            <person name="Kalinowski J."/>
            <person name="Ruckert C."/>
        </authorList>
    </citation>
    <scope>NUCLEOTIDE SEQUENCE</scope>
    <source>
        <strain evidence="2">CGMCC 1.15290</strain>
    </source>
</reference>
<dbReference type="InterPro" id="IPR011473">
    <property type="entry name" value="DUF1579"/>
</dbReference>
<comment type="caution">
    <text evidence="2">The sequence shown here is derived from an EMBL/GenBank/DDBJ whole genome shotgun (WGS) entry which is preliminary data.</text>
</comment>
<protein>
    <recommendedName>
        <fullName evidence="4">DUF1579 domain-containing protein</fullName>
    </recommendedName>
</protein>
<keyword evidence="3" id="KW-1185">Reference proteome</keyword>
<dbReference type="Pfam" id="PF07617">
    <property type="entry name" value="DUF1579"/>
    <property type="match status" value="1"/>
</dbReference>
<sequence>MIAFTVAAMAFGACNSGTNPDEKAVTTDSAPPPATTTVPEKKAWVAVDSATEMKAWMEYSTPGEAQKKLAKSDGSWAGQTTMWMSKDAPPATSSSMMVNKMILGGRYQQSSFKGDFMGMPFEGMAITAYDNYKKKYVSTWIDNMGTGIMKMEGDWDEASKSMVLTGKCTNPANGVEYDMKEVYKIVDENNEVMEMYGPDSKTGEQYKTMEIKLTRKK</sequence>
<organism evidence="2 3">
    <name type="scientific">Filimonas zeae</name>
    <dbReference type="NCBI Taxonomy" id="1737353"/>
    <lineage>
        <taxon>Bacteria</taxon>
        <taxon>Pseudomonadati</taxon>
        <taxon>Bacteroidota</taxon>
        <taxon>Chitinophagia</taxon>
        <taxon>Chitinophagales</taxon>
        <taxon>Chitinophagaceae</taxon>
        <taxon>Filimonas</taxon>
    </lineage>
</organism>
<feature type="region of interest" description="Disordered" evidence="1">
    <location>
        <begin position="17"/>
        <end position="38"/>
    </location>
</feature>
<reference evidence="2" key="2">
    <citation type="submission" date="2020-09" db="EMBL/GenBank/DDBJ databases">
        <authorList>
            <person name="Sun Q."/>
            <person name="Zhou Y."/>
        </authorList>
    </citation>
    <scope>NUCLEOTIDE SEQUENCE</scope>
    <source>
        <strain evidence="2">CGMCC 1.15290</strain>
    </source>
</reference>
<evidence type="ECO:0000313" key="3">
    <source>
        <dbReference type="Proteomes" id="UP000627292"/>
    </source>
</evidence>
<proteinExistence type="predicted"/>